<dbReference type="PANTHER" id="PTHR35526">
    <property type="entry name" value="ANTI-SIGMA-F FACTOR RSBW-RELATED"/>
    <property type="match status" value="1"/>
</dbReference>
<dbReference type="Proteomes" id="UP000268727">
    <property type="component" value="Unassembled WGS sequence"/>
</dbReference>
<feature type="domain" description="Histidine kinase/HSP90-like ATPase" evidence="3">
    <location>
        <begin position="7"/>
        <end position="129"/>
    </location>
</feature>
<evidence type="ECO:0000313" key="5">
    <source>
        <dbReference type="Proteomes" id="UP000268727"/>
    </source>
</evidence>
<proteinExistence type="predicted"/>
<dbReference type="CDD" id="cd16936">
    <property type="entry name" value="HATPase_RsbW-like"/>
    <property type="match status" value="1"/>
</dbReference>
<dbReference type="Gene3D" id="3.30.565.10">
    <property type="entry name" value="Histidine kinase-like ATPase, C-terminal domain"/>
    <property type="match status" value="1"/>
</dbReference>
<keyword evidence="1" id="KW-0723">Serine/threonine-protein kinase</keyword>
<dbReference type="OrthoDB" id="9792240at2"/>
<reference evidence="4 5" key="1">
    <citation type="submission" date="2018-11" db="EMBL/GenBank/DDBJ databases">
        <title>Sequencing the genomes of 1000 actinobacteria strains.</title>
        <authorList>
            <person name="Klenk H.-P."/>
        </authorList>
    </citation>
    <scope>NUCLEOTIDE SEQUENCE [LARGE SCALE GENOMIC DNA]</scope>
    <source>
        <strain evidence="4 5">DSM 44231</strain>
    </source>
</reference>
<dbReference type="Pfam" id="PF13581">
    <property type="entry name" value="HATPase_c_2"/>
    <property type="match status" value="1"/>
</dbReference>
<evidence type="ECO:0000259" key="3">
    <source>
        <dbReference type="Pfam" id="PF13581"/>
    </source>
</evidence>
<protein>
    <submittedName>
        <fullName evidence="4">Serine/threonine-protein kinase RsbW</fullName>
    </submittedName>
</protein>
<feature type="compositionally biased region" description="Gly residues" evidence="2">
    <location>
        <begin position="135"/>
        <end position="151"/>
    </location>
</feature>
<evidence type="ECO:0000313" key="4">
    <source>
        <dbReference type="EMBL" id="ROP35186.1"/>
    </source>
</evidence>
<dbReference type="InterPro" id="IPR050267">
    <property type="entry name" value="Anti-sigma-factor_SerPK"/>
</dbReference>
<name>A0A3N1GYK6_9PSEU</name>
<dbReference type="SUPFAM" id="SSF55874">
    <property type="entry name" value="ATPase domain of HSP90 chaperone/DNA topoisomerase II/histidine kinase"/>
    <property type="match status" value="1"/>
</dbReference>
<gene>
    <name evidence="4" type="ORF">EDD40_0407</name>
</gene>
<feature type="region of interest" description="Disordered" evidence="2">
    <location>
        <begin position="131"/>
        <end position="151"/>
    </location>
</feature>
<dbReference type="InterPro" id="IPR003594">
    <property type="entry name" value="HATPase_dom"/>
</dbReference>
<dbReference type="GO" id="GO:0004674">
    <property type="term" value="F:protein serine/threonine kinase activity"/>
    <property type="evidence" value="ECO:0007669"/>
    <property type="project" value="UniProtKB-KW"/>
</dbReference>
<keyword evidence="5" id="KW-1185">Reference proteome</keyword>
<evidence type="ECO:0000256" key="1">
    <source>
        <dbReference type="ARBA" id="ARBA00022527"/>
    </source>
</evidence>
<evidence type="ECO:0000256" key="2">
    <source>
        <dbReference type="SAM" id="MobiDB-lite"/>
    </source>
</evidence>
<dbReference type="RefSeq" id="WP_123741374.1">
    <property type="nucleotide sequence ID" value="NZ_RJKM01000001.1"/>
</dbReference>
<keyword evidence="4" id="KW-0418">Kinase</keyword>
<dbReference type="PANTHER" id="PTHR35526:SF6">
    <property type="entry name" value="SLR1861 PROTEIN"/>
    <property type="match status" value="1"/>
</dbReference>
<dbReference type="AlphaFoldDB" id="A0A3N1GYK6"/>
<keyword evidence="4" id="KW-0808">Transferase</keyword>
<dbReference type="EMBL" id="RJKM01000001">
    <property type="protein sequence ID" value="ROP35186.1"/>
    <property type="molecule type" value="Genomic_DNA"/>
</dbReference>
<comment type="caution">
    <text evidence="4">The sequence shown here is derived from an EMBL/GenBank/DDBJ whole genome shotgun (WGS) entry which is preliminary data.</text>
</comment>
<sequence>MTDEASTPEGVSSRVAEFVCGLAEYGGLTREQAYRLRLATDEIATNVLQHGYRGPGLLDLCGGVEPDRVWVRTEDEAPPFDPRDHDPGPLLAQDPITRAAGGLGLVLALESLDEFEYERVGDRNRITMAVRRGRNGGGGGPGHGAGGRAHG</sequence>
<dbReference type="InterPro" id="IPR036890">
    <property type="entry name" value="HATPase_C_sf"/>
</dbReference>
<organism evidence="4 5">
    <name type="scientific">Saccharothrix texasensis</name>
    <dbReference type="NCBI Taxonomy" id="103734"/>
    <lineage>
        <taxon>Bacteria</taxon>
        <taxon>Bacillati</taxon>
        <taxon>Actinomycetota</taxon>
        <taxon>Actinomycetes</taxon>
        <taxon>Pseudonocardiales</taxon>
        <taxon>Pseudonocardiaceae</taxon>
        <taxon>Saccharothrix</taxon>
    </lineage>
</organism>
<accession>A0A3N1GYK6</accession>